<dbReference type="AlphaFoldDB" id="A0A261TQZ1"/>
<dbReference type="RefSeq" id="WP_094799668.1">
    <property type="nucleotide sequence ID" value="NZ_NEVN01000002.1"/>
</dbReference>
<keyword evidence="2" id="KW-1185">Reference proteome</keyword>
<evidence type="ECO:0000313" key="1">
    <source>
        <dbReference type="EMBL" id="OZI51711.1"/>
    </source>
</evidence>
<sequence length="174" mass="19028">MTAQLIHDRLPGLVALVSDKDVAKATTEIHQARVANLENKMADLIGKIQGNKALASLLQGVLTQINALVALLPAESNHPDDRVPDTREIRQAAYDAAYAALPAELLLPMSANDLPAPTREELAESTRMVEYKLLTAARELASDMVDLKFTMGKHEEASALRAKFYEALGTELYY</sequence>
<dbReference type="EMBL" id="NEVP01000006">
    <property type="protein sequence ID" value="OZI51711.1"/>
    <property type="molecule type" value="Genomic_DNA"/>
</dbReference>
<accession>A0A261TQZ1</accession>
<evidence type="ECO:0000313" key="2">
    <source>
        <dbReference type="Proteomes" id="UP000216913"/>
    </source>
</evidence>
<dbReference type="Proteomes" id="UP000216913">
    <property type="component" value="Unassembled WGS sequence"/>
</dbReference>
<reference evidence="1 2" key="1">
    <citation type="submission" date="2017-05" db="EMBL/GenBank/DDBJ databases">
        <title>Complete and WGS of Bordetella genogroups.</title>
        <authorList>
            <person name="Spilker T."/>
            <person name="LiPuma J."/>
        </authorList>
    </citation>
    <scope>NUCLEOTIDE SEQUENCE [LARGE SCALE GENOMIC DNA]</scope>
    <source>
        <strain evidence="1 2">AU10456</strain>
    </source>
</reference>
<organism evidence="1 2">
    <name type="scientific">Bordetella genomosp. 5</name>
    <dbReference type="NCBI Taxonomy" id="1395608"/>
    <lineage>
        <taxon>Bacteria</taxon>
        <taxon>Pseudomonadati</taxon>
        <taxon>Pseudomonadota</taxon>
        <taxon>Betaproteobacteria</taxon>
        <taxon>Burkholderiales</taxon>
        <taxon>Alcaligenaceae</taxon>
        <taxon>Bordetella</taxon>
    </lineage>
</organism>
<gene>
    <name evidence="1" type="ORF">CAL25_09250</name>
</gene>
<proteinExistence type="predicted"/>
<name>A0A261TQZ1_9BORD</name>
<protein>
    <submittedName>
        <fullName evidence="1">Uncharacterized protein</fullName>
    </submittedName>
</protein>
<comment type="caution">
    <text evidence="1">The sequence shown here is derived from an EMBL/GenBank/DDBJ whole genome shotgun (WGS) entry which is preliminary data.</text>
</comment>